<protein>
    <submittedName>
        <fullName evidence="2">Uncharacterized protein</fullName>
    </submittedName>
</protein>
<reference evidence="2 3" key="1">
    <citation type="submission" date="2019-08" db="EMBL/GenBank/DDBJ databases">
        <title>Genome of Psychroserpens burtonensis ACAM 167.</title>
        <authorList>
            <person name="Bowman J.P."/>
        </authorList>
    </citation>
    <scope>NUCLEOTIDE SEQUENCE [LARGE SCALE GENOMIC DNA]</scope>
    <source>
        <strain evidence="2 3">ACAM 167</strain>
    </source>
</reference>
<dbReference type="AlphaFoldDB" id="A0A5C7B4F4"/>
<accession>A0A5C7B4F4</accession>
<evidence type="ECO:0000313" key="3">
    <source>
        <dbReference type="Proteomes" id="UP000321938"/>
    </source>
</evidence>
<dbReference type="Proteomes" id="UP000321938">
    <property type="component" value="Unassembled WGS sequence"/>
</dbReference>
<keyword evidence="3" id="KW-1185">Reference proteome</keyword>
<organism evidence="2 3">
    <name type="scientific">Psychroserpens burtonensis</name>
    <dbReference type="NCBI Taxonomy" id="49278"/>
    <lineage>
        <taxon>Bacteria</taxon>
        <taxon>Pseudomonadati</taxon>
        <taxon>Bacteroidota</taxon>
        <taxon>Flavobacteriia</taxon>
        <taxon>Flavobacteriales</taxon>
        <taxon>Flavobacteriaceae</taxon>
        <taxon>Psychroserpens</taxon>
    </lineage>
</organism>
<evidence type="ECO:0000256" key="1">
    <source>
        <dbReference type="SAM" id="SignalP"/>
    </source>
</evidence>
<comment type="caution">
    <text evidence="2">The sequence shown here is derived from an EMBL/GenBank/DDBJ whole genome shotgun (WGS) entry which is preliminary data.</text>
</comment>
<dbReference type="STRING" id="1123037.GCA_000425305_01020"/>
<dbReference type="EMBL" id="VOSB01000023">
    <property type="protein sequence ID" value="TXE15865.1"/>
    <property type="molecule type" value="Genomic_DNA"/>
</dbReference>
<proteinExistence type="predicted"/>
<keyword evidence="1" id="KW-0732">Signal</keyword>
<dbReference type="RefSeq" id="WP_147231968.1">
    <property type="nucleotide sequence ID" value="NZ_VOSB01000023.1"/>
</dbReference>
<name>A0A5C7B4F4_9FLAO</name>
<dbReference type="OrthoDB" id="1415142at2"/>
<evidence type="ECO:0000313" key="2">
    <source>
        <dbReference type="EMBL" id="TXE15865.1"/>
    </source>
</evidence>
<sequence>MKRIFLIVLLVLPSLSFCQSNDWLTSLDAAKRLALVQDKMVLMIWEEAAFVPLPVTLKDDNGKQVFIDDLFENQILINLLRDYFILVKVNEQEYEELFQAIKNKRSTTYINKFNDDSIKILDVNGIIVNSNKEPYREFLNLTKFIIKYDINTSFIKAELTSYRNQQNFETTLSLASKYIELAIFTIESARQDIITLSNIYLDEAQNHLLNDTIENKLAVIRKIELLKIKQQLILNRPRKVLRQLKRIDDIKADTANEELVAFLYVTAYRILKDEDNAAPWRSKVSLINLKKSNQIISNNN</sequence>
<gene>
    <name evidence="2" type="ORF">ES692_14675</name>
</gene>
<feature type="signal peptide" evidence="1">
    <location>
        <begin position="1"/>
        <end position="20"/>
    </location>
</feature>
<feature type="chain" id="PRO_5022842031" evidence="1">
    <location>
        <begin position="21"/>
        <end position="300"/>
    </location>
</feature>